<comment type="subcellular location">
    <subcellularLocation>
        <location evidence="1">Cell membrane</location>
    </subcellularLocation>
</comment>
<keyword evidence="7" id="KW-1185">Reference proteome</keyword>
<dbReference type="InterPro" id="IPR029044">
    <property type="entry name" value="Nucleotide-diphossugar_trans"/>
</dbReference>
<evidence type="ECO:0000256" key="5">
    <source>
        <dbReference type="ARBA" id="ARBA00023136"/>
    </source>
</evidence>
<dbReference type="PANTHER" id="PTHR43646">
    <property type="entry name" value="GLYCOSYLTRANSFERASE"/>
    <property type="match status" value="1"/>
</dbReference>
<keyword evidence="5" id="KW-0472">Membrane</keyword>
<dbReference type="Proteomes" id="UP001165060">
    <property type="component" value="Unassembled WGS sequence"/>
</dbReference>
<evidence type="ECO:0000256" key="4">
    <source>
        <dbReference type="ARBA" id="ARBA00022679"/>
    </source>
</evidence>
<keyword evidence="2" id="KW-1003">Cell membrane</keyword>
<dbReference type="PANTHER" id="PTHR43646:SF2">
    <property type="entry name" value="GLYCOSYLTRANSFERASE 2-LIKE DOMAIN-CONTAINING PROTEIN"/>
    <property type="match status" value="1"/>
</dbReference>
<name>A0ABQ6MPT8_9STRA</name>
<comment type="caution">
    <text evidence="6">The sequence shown here is derived from an EMBL/GenBank/DDBJ whole genome shotgun (WGS) entry which is preliminary data.</text>
</comment>
<keyword evidence="4" id="KW-0808">Transferase</keyword>
<proteinExistence type="predicted"/>
<sequence length="436" mass="47541">MPAPKPSAPPPPPSPTLLPPGLLPPGVPLLQLPSFCLLTVLCYALCFNRLSVALFYYCRFAFLPPLPDPPALERGGNLPLTTCSKRELLRLPLRERVDAFYALLATHPGPHTPGSAKELVGRDLPLRRTAGLVVRLLEREGRTLDVGDERVKLVVDCYLKALLSPGPPPERDGRIGVVVPAYGEEAGQLLSKIEANIARAVNPDLLDLVVVDCGACSGDLHKALSSHPVVASCERVSVVRFLRGGGRGPALNFGAASSTAGNLCFLHADSLLPVGWDLTISSGLADPRVNCAAFNFGIAKASPPIPGIRAVEISANLRARLFHLPYGDQCICMARRWFEHVGRYPDQALMEDYEMVDLMRKRAKRIGPLTGERFLIFPGSPVLCDDRRWRKLGVWKVTTTNSALVGKYNGGLGADELYEIYYGKKVERDEDKNPIF</sequence>
<gene>
    <name evidence="6" type="ORF">TeGR_g8498</name>
</gene>
<protein>
    <recommendedName>
        <fullName evidence="8">Glycosyltransferase 2-like domain-containing protein</fullName>
    </recommendedName>
</protein>
<evidence type="ECO:0000256" key="1">
    <source>
        <dbReference type="ARBA" id="ARBA00004236"/>
    </source>
</evidence>
<evidence type="ECO:0000256" key="2">
    <source>
        <dbReference type="ARBA" id="ARBA00022475"/>
    </source>
</evidence>
<evidence type="ECO:0000256" key="3">
    <source>
        <dbReference type="ARBA" id="ARBA00022676"/>
    </source>
</evidence>
<accession>A0ABQ6MPT8</accession>
<organism evidence="6 7">
    <name type="scientific">Tetraparma gracilis</name>
    <dbReference type="NCBI Taxonomy" id="2962635"/>
    <lineage>
        <taxon>Eukaryota</taxon>
        <taxon>Sar</taxon>
        <taxon>Stramenopiles</taxon>
        <taxon>Ochrophyta</taxon>
        <taxon>Bolidophyceae</taxon>
        <taxon>Parmales</taxon>
        <taxon>Triparmaceae</taxon>
        <taxon>Tetraparma</taxon>
    </lineage>
</organism>
<evidence type="ECO:0000313" key="6">
    <source>
        <dbReference type="EMBL" id="GMI29698.1"/>
    </source>
</evidence>
<dbReference type="SUPFAM" id="SSF53448">
    <property type="entry name" value="Nucleotide-diphospho-sugar transferases"/>
    <property type="match status" value="1"/>
</dbReference>
<reference evidence="6 7" key="1">
    <citation type="journal article" date="2023" name="Commun. Biol.">
        <title>Genome analysis of Parmales, the sister group of diatoms, reveals the evolutionary specialization of diatoms from phago-mixotrophs to photoautotrophs.</title>
        <authorList>
            <person name="Ban H."/>
            <person name="Sato S."/>
            <person name="Yoshikawa S."/>
            <person name="Yamada K."/>
            <person name="Nakamura Y."/>
            <person name="Ichinomiya M."/>
            <person name="Sato N."/>
            <person name="Blanc-Mathieu R."/>
            <person name="Endo H."/>
            <person name="Kuwata A."/>
            <person name="Ogata H."/>
        </authorList>
    </citation>
    <scope>NUCLEOTIDE SEQUENCE [LARGE SCALE GENOMIC DNA]</scope>
</reference>
<dbReference type="EMBL" id="BRYB01000417">
    <property type="protein sequence ID" value="GMI29698.1"/>
    <property type="molecule type" value="Genomic_DNA"/>
</dbReference>
<dbReference type="Gene3D" id="3.90.550.10">
    <property type="entry name" value="Spore Coat Polysaccharide Biosynthesis Protein SpsA, Chain A"/>
    <property type="match status" value="1"/>
</dbReference>
<keyword evidence="3" id="KW-0328">Glycosyltransferase</keyword>
<evidence type="ECO:0008006" key="8">
    <source>
        <dbReference type="Google" id="ProtNLM"/>
    </source>
</evidence>
<evidence type="ECO:0000313" key="7">
    <source>
        <dbReference type="Proteomes" id="UP001165060"/>
    </source>
</evidence>